<evidence type="ECO:0000256" key="10">
    <source>
        <dbReference type="ARBA" id="ARBA00022915"/>
    </source>
</evidence>
<keyword evidence="8 14" id="KW-0418">Kinase</keyword>
<dbReference type="InterPro" id="IPR018042">
    <property type="entry name" value="Aspartate_kinase_CS"/>
</dbReference>
<feature type="binding site" evidence="13">
    <location>
        <position position="119"/>
    </location>
    <ligand>
        <name>substrate</name>
    </ligand>
</feature>
<dbReference type="Gene3D" id="3.40.1160.10">
    <property type="entry name" value="Acetylglutamate kinase-like"/>
    <property type="match status" value="1"/>
</dbReference>
<dbReference type="UniPathway" id="UPA00034">
    <property type="reaction ID" value="UER00015"/>
</dbReference>
<dbReference type="PROSITE" id="PS51671">
    <property type="entry name" value="ACT"/>
    <property type="match status" value="1"/>
</dbReference>
<keyword evidence="10" id="KW-0220">Diaminopimelate biosynthesis</keyword>
<dbReference type="EMBL" id="FOES01000002">
    <property type="protein sequence ID" value="SEP72459.1"/>
    <property type="molecule type" value="Genomic_DNA"/>
</dbReference>
<keyword evidence="15" id="KW-0028">Amino-acid biosynthesis</keyword>
<dbReference type="GO" id="GO:0004072">
    <property type="term" value="F:aspartate kinase activity"/>
    <property type="evidence" value="ECO:0007669"/>
    <property type="project" value="UniProtKB-EC"/>
</dbReference>
<dbReference type="InterPro" id="IPR001341">
    <property type="entry name" value="Asp_kinase"/>
</dbReference>
<evidence type="ECO:0000256" key="11">
    <source>
        <dbReference type="ARBA" id="ARBA00023154"/>
    </source>
</evidence>
<proteinExistence type="inferred from homology"/>
<evidence type="ECO:0000259" key="16">
    <source>
        <dbReference type="PROSITE" id="PS51671"/>
    </source>
</evidence>
<dbReference type="CDD" id="cd04245">
    <property type="entry name" value="AAK_AKiii-YclM-BS"/>
    <property type="match status" value="1"/>
</dbReference>
<dbReference type="STRING" id="571933.SAMN05216362_102175"/>
<dbReference type="FunFam" id="3.40.1160.10:FF:000027">
    <property type="entry name" value="Aspartokinase"/>
    <property type="match status" value="1"/>
</dbReference>
<keyword evidence="18" id="KW-1185">Reference proteome</keyword>
<dbReference type="Gene3D" id="1.20.120.1320">
    <property type="entry name" value="Aspartokinase, catalytic domain"/>
    <property type="match status" value="1"/>
</dbReference>
<dbReference type="PANTHER" id="PTHR21499">
    <property type="entry name" value="ASPARTATE KINASE"/>
    <property type="match status" value="1"/>
</dbReference>
<evidence type="ECO:0000256" key="9">
    <source>
        <dbReference type="ARBA" id="ARBA00022840"/>
    </source>
</evidence>
<dbReference type="PANTHER" id="PTHR21499:SF67">
    <property type="entry name" value="ASPARTOKINASE 3"/>
    <property type="match status" value="1"/>
</dbReference>
<dbReference type="Pfam" id="PF00696">
    <property type="entry name" value="AA_kinase"/>
    <property type="match status" value="1"/>
</dbReference>
<evidence type="ECO:0000256" key="1">
    <source>
        <dbReference type="ARBA" id="ARBA00003121"/>
    </source>
</evidence>
<dbReference type="InterPro" id="IPR042199">
    <property type="entry name" value="AsparK_Bifunc_asparK/hSer_DH"/>
</dbReference>
<dbReference type="OrthoDB" id="9799110at2"/>
<dbReference type="RefSeq" id="WP_091772354.1">
    <property type="nucleotide sequence ID" value="NZ_CAESCL010000068.1"/>
</dbReference>
<dbReference type="GO" id="GO:0019877">
    <property type="term" value="P:diaminopimelate biosynthetic process"/>
    <property type="evidence" value="ECO:0007669"/>
    <property type="project" value="UniProtKB-KW"/>
</dbReference>
<name>A0A1H9A714_9BACI</name>
<feature type="binding site" evidence="13">
    <location>
        <begin position="5"/>
        <end position="8"/>
    </location>
    <ligand>
        <name>ATP</name>
        <dbReference type="ChEBI" id="CHEBI:30616"/>
    </ligand>
</feature>
<evidence type="ECO:0000256" key="4">
    <source>
        <dbReference type="ARBA" id="ARBA00005139"/>
    </source>
</evidence>
<evidence type="ECO:0000256" key="5">
    <source>
        <dbReference type="ARBA" id="ARBA00010122"/>
    </source>
</evidence>
<dbReference type="PROSITE" id="PS00324">
    <property type="entry name" value="ASPARTOKINASE"/>
    <property type="match status" value="1"/>
</dbReference>
<evidence type="ECO:0000256" key="8">
    <source>
        <dbReference type="ARBA" id="ARBA00022777"/>
    </source>
</evidence>
<feature type="binding site" evidence="13">
    <location>
        <begin position="218"/>
        <end position="219"/>
    </location>
    <ligand>
        <name>ATP</name>
        <dbReference type="ChEBI" id="CHEBI:30616"/>
    </ligand>
</feature>
<dbReference type="CDD" id="cd04911">
    <property type="entry name" value="ACT_AKiii-YclM-BS_1"/>
    <property type="match status" value="1"/>
</dbReference>
<evidence type="ECO:0000256" key="14">
    <source>
        <dbReference type="RuleBase" id="RU003448"/>
    </source>
</evidence>
<accession>A0A1H9A714</accession>
<comment type="function">
    <text evidence="1">Catalyzes the phosphorylation of the beta-carboxyl group of aspartic acid with ATP to yield 4-phospho-L-aspartate, which is involved in the branched biosynthetic pathway leading to the biosynthesis of amino acids threonine, isoleucine and methionine.</text>
</comment>
<evidence type="ECO:0000313" key="18">
    <source>
        <dbReference type="Proteomes" id="UP000199427"/>
    </source>
</evidence>
<dbReference type="Pfam" id="PF22468">
    <property type="entry name" value="ACT_9"/>
    <property type="match status" value="1"/>
</dbReference>
<protein>
    <recommendedName>
        <fullName evidence="14">Aspartokinase</fullName>
        <ecNumber evidence="14">2.7.2.4</ecNumber>
    </recommendedName>
</protein>
<dbReference type="AlphaFoldDB" id="A0A1H9A714"/>
<dbReference type="SUPFAM" id="SSF53633">
    <property type="entry name" value="Carbamate kinase-like"/>
    <property type="match status" value="1"/>
</dbReference>
<keyword evidence="6 14" id="KW-0808">Transferase</keyword>
<dbReference type="Gene3D" id="3.30.2130.10">
    <property type="entry name" value="VC0802-like"/>
    <property type="match status" value="1"/>
</dbReference>
<comment type="similarity">
    <text evidence="5 14">Belongs to the aspartokinase family.</text>
</comment>
<dbReference type="NCBIfam" id="NF006540">
    <property type="entry name" value="PRK09034.1"/>
    <property type="match status" value="1"/>
</dbReference>
<evidence type="ECO:0000256" key="3">
    <source>
        <dbReference type="ARBA" id="ARBA00004986"/>
    </source>
</evidence>
<dbReference type="GO" id="GO:0009088">
    <property type="term" value="P:threonine biosynthetic process"/>
    <property type="evidence" value="ECO:0007669"/>
    <property type="project" value="UniProtKB-UniPathway"/>
</dbReference>
<dbReference type="SUPFAM" id="SSF55021">
    <property type="entry name" value="ACT-like"/>
    <property type="match status" value="2"/>
</dbReference>
<evidence type="ECO:0000256" key="15">
    <source>
        <dbReference type="RuleBase" id="RU004249"/>
    </source>
</evidence>
<dbReference type="UniPathway" id="UPA00050">
    <property type="reaction ID" value="UER00461"/>
</dbReference>
<keyword evidence="9 13" id="KW-0067">ATP-binding</keyword>
<sequence>MKVAKFGGSSVASADMLQKVANIIQEDAERKFIVVSAPGKRFDDDIKVTDLFIKLGEQHISGKETESTLQQITERFLSITKELDLSDEIVERIKKETTFLLKETGNTAHLKDALKAMGEDSLARVLSAYLNKIGLNANYVNPKDAGIIVSDQPGDAQVLDSSYEKIYQLRNKEGISVIPGFFGYTEKGVLTTFPRGGSDITGSIIAAGVEADLYENFTDVSSVYCVNPNIVENPVEIKALTYKEMRELSYSGFSVFHDEALIPAFNKNIPVCIKNTNEPQAPGTMIVAKKENYNGPVVGIASDKGFSSIYVGKYLMNRELGFGRNLLNILVEEGISFEHAPSGIDSMSVIVRSNQLTEKKEERLIRRIKQELNVDNISINHGLGMVVIVGEGMSQRVNVAAIATTAIAKAGVNIQMINQGSSDVSMMFGIREEDIDVTVKSLYQDFFESSMPVR</sequence>
<dbReference type="InterPro" id="IPR036393">
    <property type="entry name" value="AceGlu_kinase-like_sf"/>
</dbReference>
<dbReference type="NCBIfam" id="TIGR00657">
    <property type="entry name" value="asp_kinases"/>
    <property type="match status" value="1"/>
</dbReference>
<evidence type="ECO:0000313" key="17">
    <source>
        <dbReference type="EMBL" id="SEP72459.1"/>
    </source>
</evidence>
<gene>
    <name evidence="17" type="ORF">SAMN05216362_102175</name>
</gene>
<dbReference type="EC" id="2.7.2.4" evidence="14"/>
<dbReference type="GO" id="GO:0005829">
    <property type="term" value="C:cytosol"/>
    <property type="evidence" value="ECO:0007669"/>
    <property type="project" value="TreeGrafter"/>
</dbReference>
<evidence type="ECO:0000256" key="12">
    <source>
        <dbReference type="ARBA" id="ARBA00047872"/>
    </source>
</evidence>
<comment type="pathway">
    <text evidence="3 15">Amino-acid biosynthesis; L-methionine biosynthesis via de novo pathway; L-homoserine from L-aspartate: step 1/3.</text>
</comment>
<dbReference type="PIRSF" id="PIRSF000726">
    <property type="entry name" value="Asp_kin"/>
    <property type="match status" value="1"/>
</dbReference>
<dbReference type="UniPathway" id="UPA00051">
    <property type="reaction ID" value="UER00462"/>
</dbReference>
<feature type="binding site" evidence="13">
    <location>
        <position position="224"/>
    </location>
    <ligand>
        <name>ATP</name>
        <dbReference type="ChEBI" id="CHEBI:30616"/>
    </ligand>
</feature>
<comment type="pathway">
    <text evidence="2 15">Amino-acid biosynthesis; L-lysine biosynthesis via DAP pathway; (S)-tetrahydrodipicolinate from L-aspartate: step 1/4.</text>
</comment>
<dbReference type="InterPro" id="IPR054352">
    <property type="entry name" value="ACT_Aspartokinase"/>
</dbReference>
<dbReference type="FunFam" id="3.30.2130.10:FF:000001">
    <property type="entry name" value="Bifunctional aspartokinase/homoserine dehydrogenase"/>
    <property type="match status" value="1"/>
</dbReference>
<comment type="catalytic activity">
    <reaction evidence="12 14">
        <text>L-aspartate + ATP = 4-phospho-L-aspartate + ADP</text>
        <dbReference type="Rhea" id="RHEA:23776"/>
        <dbReference type="ChEBI" id="CHEBI:29991"/>
        <dbReference type="ChEBI" id="CHEBI:30616"/>
        <dbReference type="ChEBI" id="CHEBI:57535"/>
        <dbReference type="ChEBI" id="CHEBI:456216"/>
        <dbReference type="EC" id="2.7.2.4"/>
    </reaction>
</comment>
<evidence type="ECO:0000256" key="2">
    <source>
        <dbReference type="ARBA" id="ARBA00004766"/>
    </source>
</evidence>
<reference evidence="17 18" key="1">
    <citation type="submission" date="2016-10" db="EMBL/GenBank/DDBJ databases">
        <authorList>
            <person name="de Groot N.N."/>
        </authorList>
    </citation>
    <scope>NUCLEOTIDE SEQUENCE [LARGE SCALE GENOMIC DNA]</scope>
    <source>
        <strain evidence="17 18">DSM 21633</strain>
    </source>
</reference>
<evidence type="ECO:0000256" key="13">
    <source>
        <dbReference type="PIRSR" id="PIRSR000726-1"/>
    </source>
</evidence>
<keyword evidence="11" id="KW-0457">Lysine biosynthesis</keyword>
<dbReference type="GO" id="GO:0009089">
    <property type="term" value="P:lysine biosynthetic process via diaminopimelate"/>
    <property type="evidence" value="ECO:0007669"/>
    <property type="project" value="UniProtKB-UniPathway"/>
</dbReference>
<evidence type="ECO:0000256" key="7">
    <source>
        <dbReference type="ARBA" id="ARBA00022741"/>
    </source>
</evidence>
<keyword evidence="7 13" id="KW-0547">Nucleotide-binding</keyword>
<dbReference type="GO" id="GO:0005524">
    <property type="term" value="F:ATP binding"/>
    <property type="evidence" value="ECO:0007669"/>
    <property type="project" value="UniProtKB-KW"/>
</dbReference>
<dbReference type="InterPro" id="IPR045865">
    <property type="entry name" value="ACT-like_dom_sf"/>
</dbReference>
<feature type="domain" description="ACT" evidence="16">
    <location>
        <begin position="388"/>
        <end position="454"/>
    </location>
</feature>
<organism evidence="17 18">
    <name type="scientific">Piscibacillus halophilus</name>
    <dbReference type="NCBI Taxonomy" id="571933"/>
    <lineage>
        <taxon>Bacteria</taxon>
        <taxon>Bacillati</taxon>
        <taxon>Bacillota</taxon>
        <taxon>Bacilli</taxon>
        <taxon>Bacillales</taxon>
        <taxon>Bacillaceae</taxon>
        <taxon>Piscibacillus</taxon>
    </lineage>
</organism>
<dbReference type="InterPro" id="IPR001048">
    <property type="entry name" value="Asp/Glu/Uridylate_kinase"/>
</dbReference>
<comment type="pathway">
    <text evidence="4 15">Amino-acid biosynthesis; L-threonine biosynthesis; L-threonine from L-aspartate: step 1/5.</text>
</comment>
<dbReference type="GO" id="GO:0009090">
    <property type="term" value="P:homoserine biosynthetic process"/>
    <property type="evidence" value="ECO:0007669"/>
    <property type="project" value="TreeGrafter"/>
</dbReference>
<evidence type="ECO:0000256" key="6">
    <source>
        <dbReference type="ARBA" id="ARBA00022679"/>
    </source>
</evidence>
<feature type="binding site" evidence="13">
    <location>
        <position position="49"/>
    </location>
    <ligand>
        <name>substrate</name>
    </ligand>
</feature>
<dbReference type="InterPro" id="IPR002912">
    <property type="entry name" value="ACT_dom"/>
</dbReference>
<dbReference type="InterPro" id="IPR035804">
    <property type="entry name" value="AKIII_YclM_N"/>
</dbReference>
<dbReference type="InterPro" id="IPR005260">
    <property type="entry name" value="Asp_kin_monofn"/>
</dbReference>
<dbReference type="Proteomes" id="UP000199427">
    <property type="component" value="Unassembled WGS sequence"/>
</dbReference>